<feature type="domain" description="Knr4/Smi1-like" evidence="1">
    <location>
        <begin position="43"/>
        <end position="157"/>
    </location>
</feature>
<dbReference type="EMBL" id="CP003364">
    <property type="protein sequence ID" value="AGA30065.1"/>
    <property type="molecule type" value="Genomic_DNA"/>
</dbReference>
<dbReference type="InterPro" id="IPR018958">
    <property type="entry name" value="Knr4/Smi1-like_dom"/>
</dbReference>
<evidence type="ECO:0000259" key="1">
    <source>
        <dbReference type="SMART" id="SM00860"/>
    </source>
</evidence>
<protein>
    <recommendedName>
        <fullName evidence="1">Knr4/Smi1-like domain-containing protein</fullName>
    </recommendedName>
</protein>
<dbReference type="HOGENOM" id="CLU_1141976_0_0_0"/>
<dbReference type="OrthoDB" id="259147at2"/>
<dbReference type="eggNOG" id="ENOG5033XWS">
    <property type="taxonomic scope" value="Bacteria"/>
</dbReference>
<name>L0DML4_SINAD</name>
<dbReference type="SUPFAM" id="SSF160631">
    <property type="entry name" value="SMI1/KNR4-like"/>
    <property type="match status" value="1"/>
</dbReference>
<dbReference type="Pfam" id="PF09346">
    <property type="entry name" value="SMI1_KNR4"/>
    <property type="match status" value="1"/>
</dbReference>
<dbReference type="AlphaFoldDB" id="L0DML4"/>
<dbReference type="RefSeq" id="WP_015249157.1">
    <property type="nucleotide sequence ID" value="NC_019892.1"/>
</dbReference>
<evidence type="ECO:0000313" key="2">
    <source>
        <dbReference type="EMBL" id="AGA30065.1"/>
    </source>
</evidence>
<keyword evidence="3" id="KW-1185">Reference proteome</keyword>
<organism evidence="2 3">
    <name type="scientific">Singulisphaera acidiphila (strain ATCC BAA-1392 / DSM 18658 / VKM B-2454 / MOB10)</name>
    <dbReference type="NCBI Taxonomy" id="886293"/>
    <lineage>
        <taxon>Bacteria</taxon>
        <taxon>Pseudomonadati</taxon>
        <taxon>Planctomycetota</taxon>
        <taxon>Planctomycetia</taxon>
        <taxon>Isosphaerales</taxon>
        <taxon>Isosphaeraceae</taxon>
        <taxon>Singulisphaera</taxon>
    </lineage>
</organism>
<accession>L0DML4</accession>
<proteinExistence type="predicted"/>
<dbReference type="STRING" id="886293.Sinac_5954"/>
<evidence type="ECO:0000313" key="3">
    <source>
        <dbReference type="Proteomes" id="UP000010798"/>
    </source>
</evidence>
<reference evidence="2 3" key="1">
    <citation type="submission" date="2012-02" db="EMBL/GenBank/DDBJ databases">
        <title>Complete sequence of chromosome of Singulisphaera acidiphila DSM 18658.</title>
        <authorList>
            <consortium name="US DOE Joint Genome Institute (JGI-PGF)"/>
            <person name="Lucas S."/>
            <person name="Copeland A."/>
            <person name="Lapidus A."/>
            <person name="Glavina del Rio T."/>
            <person name="Dalin E."/>
            <person name="Tice H."/>
            <person name="Bruce D."/>
            <person name="Goodwin L."/>
            <person name="Pitluck S."/>
            <person name="Peters L."/>
            <person name="Ovchinnikova G."/>
            <person name="Chertkov O."/>
            <person name="Kyrpides N."/>
            <person name="Mavromatis K."/>
            <person name="Ivanova N."/>
            <person name="Brettin T."/>
            <person name="Detter J.C."/>
            <person name="Han C."/>
            <person name="Larimer F."/>
            <person name="Land M."/>
            <person name="Hauser L."/>
            <person name="Markowitz V."/>
            <person name="Cheng J.-F."/>
            <person name="Hugenholtz P."/>
            <person name="Woyke T."/>
            <person name="Wu D."/>
            <person name="Tindall B."/>
            <person name="Pomrenke H."/>
            <person name="Brambilla E."/>
            <person name="Klenk H.-P."/>
            <person name="Eisen J.A."/>
        </authorList>
    </citation>
    <scope>NUCLEOTIDE SEQUENCE [LARGE SCALE GENOMIC DNA]</scope>
    <source>
        <strain evidence="3">ATCC BAA-1392 / DSM 18658 / VKM B-2454 / MOB10</strain>
    </source>
</reference>
<gene>
    <name evidence="2" type="ordered locus">Sinac_5954</name>
</gene>
<dbReference type="SMART" id="SM00860">
    <property type="entry name" value="SMI1_KNR4"/>
    <property type="match status" value="1"/>
</dbReference>
<dbReference type="Proteomes" id="UP000010798">
    <property type="component" value="Chromosome"/>
</dbReference>
<dbReference type="KEGG" id="saci:Sinac_5954"/>
<dbReference type="InterPro" id="IPR037883">
    <property type="entry name" value="Knr4/Smi1-like_sf"/>
</dbReference>
<sequence length="243" mass="27046">MESPLNDLVGRWVASVGINPKLVPAPIKLESHFGHAPAPYRPGADPQQINGWEQRHGYRLPEGLRAWLLLSNGFYLDGPLIHPLSAIGPMVPFARVPDLVVQPESWFELGNPNVETVCIDLAYRWPGGDFPIFTSGDDQTHSPPRMIATSFDSWFLEVLRRGGREYWFDPGFSPLGDPWVEHRRHTPVPPLPDRLRPLAAHVLPLMRPGADDRSIASSLGISRGDVEVLFRHLQHGSANFAGP</sequence>